<dbReference type="Pfam" id="PF00156">
    <property type="entry name" value="Pribosyltran"/>
    <property type="match status" value="1"/>
</dbReference>
<dbReference type="AlphaFoldDB" id="A0A1G2U0N7"/>
<sequence length="219" mass="25035">MKERAYEILDKILDFLFPKDEIVIRLEEHAKENSLFYLPSAEETSYSFITSLWSYRDRDVRALVWAIKYRKNKTLAKYVGKVLYENILGELGDKILFENTSRALLLPIPVSRKKLLEKGFNQTEVIASAIKEFDTDNILIFNRDLLKKRKDTVPQAKLPRNKRLVNLEGAFSVENLGVAADKTIILIDDVTTTGSTLREAKKTLESVGAKKVLAFTIAH</sequence>
<name>A0A1G2U0N7_9BACT</name>
<evidence type="ECO:0000313" key="4">
    <source>
        <dbReference type="Proteomes" id="UP000179283"/>
    </source>
</evidence>
<comment type="caution">
    <text evidence="3">The sequence shown here is derived from an EMBL/GenBank/DDBJ whole genome shotgun (WGS) entry which is preliminary data.</text>
</comment>
<dbReference type="Proteomes" id="UP000179283">
    <property type="component" value="Unassembled WGS sequence"/>
</dbReference>
<dbReference type="SUPFAM" id="SSF53271">
    <property type="entry name" value="PRTase-like"/>
    <property type="match status" value="1"/>
</dbReference>
<proteinExistence type="inferred from homology"/>
<dbReference type="PANTHER" id="PTHR47505">
    <property type="entry name" value="DNA UTILIZATION PROTEIN YHGH"/>
    <property type="match status" value="1"/>
</dbReference>
<comment type="similarity">
    <text evidence="1">Belongs to the ComF/GntX family.</text>
</comment>
<dbReference type="PANTHER" id="PTHR47505:SF1">
    <property type="entry name" value="DNA UTILIZATION PROTEIN YHGH"/>
    <property type="match status" value="1"/>
</dbReference>
<accession>A0A1G2U0N7</accession>
<dbReference type="InterPro" id="IPR029057">
    <property type="entry name" value="PRTase-like"/>
</dbReference>
<evidence type="ECO:0000313" key="3">
    <source>
        <dbReference type="EMBL" id="OHB03086.1"/>
    </source>
</evidence>
<dbReference type="Gene3D" id="3.40.50.2020">
    <property type="match status" value="1"/>
</dbReference>
<evidence type="ECO:0000256" key="1">
    <source>
        <dbReference type="ARBA" id="ARBA00008007"/>
    </source>
</evidence>
<reference evidence="3 4" key="1">
    <citation type="journal article" date="2016" name="Nat. Commun.">
        <title>Thousands of microbial genomes shed light on interconnected biogeochemical processes in an aquifer system.</title>
        <authorList>
            <person name="Anantharaman K."/>
            <person name="Brown C.T."/>
            <person name="Hug L.A."/>
            <person name="Sharon I."/>
            <person name="Castelle C.J."/>
            <person name="Probst A.J."/>
            <person name="Thomas B.C."/>
            <person name="Singh A."/>
            <person name="Wilkins M.J."/>
            <person name="Karaoz U."/>
            <person name="Brodie E.L."/>
            <person name="Williams K.H."/>
            <person name="Hubbard S.S."/>
            <person name="Banfield J.F."/>
        </authorList>
    </citation>
    <scope>NUCLEOTIDE SEQUENCE [LARGE SCALE GENOMIC DNA]</scope>
</reference>
<gene>
    <name evidence="3" type="ORF">A2920_00270</name>
</gene>
<dbReference type="InterPro" id="IPR000836">
    <property type="entry name" value="PRTase_dom"/>
</dbReference>
<evidence type="ECO:0000259" key="2">
    <source>
        <dbReference type="Pfam" id="PF00156"/>
    </source>
</evidence>
<protein>
    <recommendedName>
        <fullName evidence="2">Phosphoribosyltransferase domain-containing protein</fullName>
    </recommendedName>
</protein>
<dbReference type="CDD" id="cd06223">
    <property type="entry name" value="PRTases_typeI"/>
    <property type="match status" value="1"/>
</dbReference>
<dbReference type="InterPro" id="IPR051910">
    <property type="entry name" value="ComF/GntX_DNA_util-trans"/>
</dbReference>
<feature type="domain" description="Phosphoribosyltransferase" evidence="2">
    <location>
        <begin position="166"/>
        <end position="215"/>
    </location>
</feature>
<dbReference type="EMBL" id="MHWD01000026">
    <property type="protein sequence ID" value="OHB03086.1"/>
    <property type="molecule type" value="Genomic_DNA"/>
</dbReference>
<organism evidence="3 4">
    <name type="scientific">Candidatus Zambryskibacteria bacterium RIFCSPLOWO2_01_FULL_43_17</name>
    <dbReference type="NCBI Taxonomy" id="1802760"/>
    <lineage>
        <taxon>Bacteria</taxon>
        <taxon>Candidatus Zambryskiibacteriota</taxon>
    </lineage>
</organism>